<comment type="caution">
    <text evidence="2">The sequence shown here is derived from an EMBL/GenBank/DDBJ whole genome shotgun (WGS) entry which is preliminary data.</text>
</comment>
<dbReference type="AlphaFoldDB" id="A0A813X355"/>
<protein>
    <submittedName>
        <fullName evidence="2">Uncharacterized protein</fullName>
    </submittedName>
</protein>
<feature type="signal peptide" evidence="1">
    <location>
        <begin position="1"/>
        <end position="25"/>
    </location>
</feature>
<sequence length="820" mass="97031">MWIKIAKSVILLIIQIIIFSKKCDQHVIRLFNSYHFVQLNSEIFEPKNSQSFQRGINGYDHLIITDDHCSFQKNSILKNPNTDPISSNFNFNSHPILYSNENNRLSFLLSISFDSITDIETYKNFLGYEIKFRNFDNLINCVKIMPDKNALGKFRRMELVIKDPKFVTQKNKDYTFYFGEISVHILVKCTNDTEYCKETFIHSNELDVGIKSKNSSVDTSIQFNTDVCRGDFNQYTCILRYKSQINEDYFILIQPGTDQFEYIKGNLNRLIIKNNDSIELRGDEMWPNNLIYKLFQTQSQIFYLGEFKNPTEKNKCYNDMFKRYCDCNNKCTSCSSLYGNNEIIRAVVLEEEMESKHCSNYIYSAYSFERLSIEKTFLNEELNKTKNIFNRKNLLREQKPFYEFNLDFVPRLCLAINPKISQEFSVSFHLNNVNSAPMTNLFNIKHYKITWYSIESNNLKMDSNQLYDIDIYQLFDKTVNLNQMPIELNLNRHNLNKKYLIEFFLEPNNTVCPKSNMCIDEYTKNNHIQCIDRDYCTKYFYFLQINEIVPFFSCEQNENNRFSKMVSYNLDGETNLLSSESNNDQSKILFYAAKVPVYFKGSLYFNVAFQCKSFQKWFKNIDLDIIMYNTKNRDKLLQNCDLVVYVCVTHEEINDIENGIIKIGQNVLHDEFNKLHFFNGNKQKLIDIFLFEEEYESTRKKLKIKNSFENESAISIPLFEFQRVNVSGRKVFRLPNENKDFLNDFKLKLTSIGKNSNRILIQNCKSKIIYNSKKCLLNFMLKRIDNDLSRLIRNKGAIVNFEQVDYGYYNFILDNSVIVN</sequence>
<evidence type="ECO:0000256" key="1">
    <source>
        <dbReference type="SAM" id="SignalP"/>
    </source>
</evidence>
<dbReference type="EMBL" id="CAJNOC010001377">
    <property type="protein sequence ID" value="CAF0859545.1"/>
    <property type="molecule type" value="Genomic_DNA"/>
</dbReference>
<reference evidence="2" key="1">
    <citation type="submission" date="2021-02" db="EMBL/GenBank/DDBJ databases">
        <authorList>
            <person name="Nowell W R."/>
        </authorList>
    </citation>
    <scope>NUCLEOTIDE SEQUENCE</scope>
    <source>
        <strain evidence="2">Ploen Becks lab</strain>
    </source>
</reference>
<evidence type="ECO:0000313" key="3">
    <source>
        <dbReference type="Proteomes" id="UP000663879"/>
    </source>
</evidence>
<dbReference type="Proteomes" id="UP000663879">
    <property type="component" value="Unassembled WGS sequence"/>
</dbReference>
<name>A0A813X355_9BILA</name>
<dbReference type="OrthoDB" id="10495331at2759"/>
<gene>
    <name evidence="2" type="ORF">OXX778_LOCUS9367</name>
</gene>
<feature type="chain" id="PRO_5032318213" evidence="1">
    <location>
        <begin position="26"/>
        <end position="820"/>
    </location>
</feature>
<keyword evidence="1" id="KW-0732">Signal</keyword>
<organism evidence="2 3">
    <name type="scientific">Brachionus calyciflorus</name>
    <dbReference type="NCBI Taxonomy" id="104777"/>
    <lineage>
        <taxon>Eukaryota</taxon>
        <taxon>Metazoa</taxon>
        <taxon>Spiralia</taxon>
        <taxon>Gnathifera</taxon>
        <taxon>Rotifera</taxon>
        <taxon>Eurotatoria</taxon>
        <taxon>Monogononta</taxon>
        <taxon>Pseudotrocha</taxon>
        <taxon>Ploima</taxon>
        <taxon>Brachionidae</taxon>
        <taxon>Brachionus</taxon>
    </lineage>
</organism>
<evidence type="ECO:0000313" key="2">
    <source>
        <dbReference type="EMBL" id="CAF0859545.1"/>
    </source>
</evidence>
<keyword evidence="3" id="KW-1185">Reference proteome</keyword>
<proteinExistence type="predicted"/>
<accession>A0A813X355</accession>